<proteinExistence type="predicted"/>
<accession>A0ABD1CU71</accession>
<organism evidence="3 4">
    <name type="scientific">Culex pipiens pipiens</name>
    <name type="common">Northern house mosquito</name>
    <dbReference type="NCBI Taxonomy" id="38569"/>
    <lineage>
        <taxon>Eukaryota</taxon>
        <taxon>Metazoa</taxon>
        <taxon>Ecdysozoa</taxon>
        <taxon>Arthropoda</taxon>
        <taxon>Hexapoda</taxon>
        <taxon>Insecta</taxon>
        <taxon>Pterygota</taxon>
        <taxon>Neoptera</taxon>
        <taxon>Endopterygota</taxon>
        <taxon>Diptera</taxon>
        <taxon>Nematocera</taxon>
        <taxon>Culicoidea</taxon>
        <taxon>Culicidae</taxon>
        <taxon>Culicinae</taxon>
        <taxon>Culicini</taxon>
        <taxon>Culex</taxon>
        <taxon>Culex</taxon>
    </lineage>
</organism>
<dbReference type="Proteomes" id="UP001562425">
    <property type="component" value="Unassembled WGS sequence"/>
</dbReference>
<feature type="compositionally biased region" description="Low complexity" evidence="1">
    <location>
        <begin position="177"/>
        <end position="187"/>
    </location>
</feature>
<keyword evidence="4" id="KW-1185">Reference proteome</keyword>
<evidence type="ECO:0000256" key="1">
    <source>
        <dbReference type="SAM" id="MobiDB-lite"/>
    </source>
</evidence>
<dbReference type="EMBL" id="JBEHCU010009402">
    <property type="protein sequence ID" value="KAL1379951.1"/>
    <property type="molecule type" value="Genomic_DNA"/>
</dbReference>
<comment type="caution">
    <text evidence="3">The sequence shown here is derived from an EMBL/GenBank/DDBJ whole genome shotgun (WGS) entry which is preliminary data.</text>
</comment>
<protein>
    <submittedName>
        <fullName evidence="3">Uncharacterized protein</fullName>
    </submittedName>
</protein>
<evidence type="ECO:0000313" key="4">
    <source>
        <dbReference type="Proteomes" id="UP001562425"/>
    </source>
</evidence>
<evidence type="ECO:0000313" key="3">
    <source>
        <dbReference type="EMBL" id="KAL1379951.1"/>
    </source>
</evidence>
<gene>
    <name evidence="3" type="ORF">pipiens_003679</name>
</gene>
<dbReference type="AlphaFoldDB" id="A0ABD1CU71"/>
<name>A0ABD1CU71_CULPP</name>
<feature type="compositionally biased region" description="Low complexity" evidence="1">
    <location>
        <begin position="264"/>
        <end position="274"/>
    </location>
</feature>
<keyword evidence="2" id="KW-0732">Signal</keyword>
<reference evidence="3 4" key="1">
    <citation type="submission" date="2024-05" db="EMBL/GenBank/DDBJ databases">
        <title>Culex pipiens pipiens assembly and annotation.</title>
        <authorList>
            <person name="Alout H."/>
            <person name="Durand T."/>
        </authorList>
    </citation>
    <scope>NUCLEOTIDE SEQUENCE [LARGE SCALE GENOMIC DNA]</scope>
    <source>
        <strain evidence="3">HA-2024</strain>
        <tissue evidence="3">Whole body</tissue>
    </source>
</reference>
<evidence type="ECO:0000256" key="2">
    <source>
        <dbReference type="SAM" id="SignalP"/>
    </source>
</evidence>
<feature type="chain" id="PRO_5044790170" evidence="2">
    <location>
        <begin position="22"/>
        <end position="375"/>
    </location>
</feature>
<feature type="signal peptide" evidence="2">
    <location>
        <begin position="1"/>
        <end position="21"/>
    </location>
</feature>
<feature type="region of interest" description="Disordered" evidence="1">
    <location>
        <begin position="169"/>
        <end position="200"/>
    </location>
</feature>
<sequence>MNTKVLLQLGSLLMAIGLTSAKSLPEPTEPTEVVPVAPDQTALPVEEKTPEDVIQLSLAPWLKLKQLFVEIQDKVHTAAEKTKLKIRLATAKLGEDVKGLILDKFGKKKVEVNEPEVVLVTLPPNGVYVHEEDQELNSVLQQKIKVTMKFTLGTATVLVLAALVSTGSARPEGSAETSTSTSTSTSTIANGEDVGTTTAVPEESKMSKFFDDVSSAFKSGTAKVKESFESAATSVKDGVLRGYGFVKDKLTGTADPTAAPGNETEASSTAATTSTAAVTPTTKLVSARSITGNSATAKAIGVEPNDEETKDEDRLIFIGDEDTATDAVVPTTTVAAAAGASSTVKTKLDDRWIIDGPTACKSGQAVVNGKCKNVF</sequence>
<feature type="region of interest" description="Disordered" evidence="1">
    <location>
        <begin position="251"/>
        <end position="274"/>
    </location>
</feature>